<dbReference type="PANTHER" id="PTHR43690">
    <property type="entry name" value="NARDILYSIN"/>
    <property type="match status" value="1"/>
</dbReference>
<keyword evidence="10" id="KW-0732">Signal</keyword>
<keyword evidence="7" id="KW-0482">Metalloprotease</keyword>
<evidence type="ECO:0000259" key="11">
    <source>
        <dbReference type="Pfam" id="PF00675"/>
    </source>
</evidence>
<dbReference type="Gene3D" id="3.30.830.10">
    <property type="entry name" value="Metalloenzyme, LuxS/M16 peptidase-like"/>
    <property type="match status" value="2"/>
</dbReference>
<dbReference type="PROSITE" id="PS00143">
    <property type="entry name" value="INSULINASE"/>
    <property type="match status" value="1"/>
</dbReference>
<dbReference type="EMBL" id="LR778175">
    <property type="protein sequence ID" value="CAB1276741.1"/>
    <property type="molecule type" value="Genomic_DNA"/>
</dbReference>
<keyword evidence="6" id="KW-0862">Zinc</keyword>
<keyword evidence="3" id="KW-0645">Protease</keyword>
<evidence type="ECO:0000256" key="8">
    <source>
        <dbReference type="RuleBase" id="RU004447"/>
    </source>
</evidence>
<feature type="region of interest" description="Disordered" evidence="9">
    <location>
        <begin position="444"/>
        <end position="467"/>
    </location>
</feature>
<dbReference type="InterPro" id="IPR011765">
    <property type="entry name" value="Pept_M16_N"/>
</dbReference>
<dbReference type="GO" id="GO:0006508">
    <property type="term" value="P:proteolysis"/>
    <property type="evidence" value="ECO:0007669"/>
    <property type="project" value="UniProtKB-KW"/>
</dbReference>
<comment type="similarity">
    <text evidence="2 8">Belongs to the peptidase M16 family.</text>
</comment>
<proteinExistence type="inferred from homology"/>
<dbReference type="Pfam" id="PF05193">
    <property type="entry name" value="Peptidase_M16_C"/>
    <property type="match status" value="1"/>
</dbReference>
<feature type="domain" description="Peptidase M16 N-terminal" evidence="11">
    <location>
        <begin position="39"/>
        <end position="181"/>
    </location>
</feature>
<keyword evidence="5" id="KW-0378">Hydrolase</keyword>
<sequence length="467" mass="52883">MNVITYFLISLFIIAESSPAWASTKVSEFTLENGLTLLVKEDHRAPVMVSQVWYKVGSSYEYGGITGISHMLEHMMFQGTKTLKPNEFSQIISAHGGEENAFTGRDYTAYFEQMASDQLPTSFRLEADRMRNLLLQDKELDKEREVVMEERRMRTEDNPNALTYENFNSISFLSSPYHHPIIGWMDDIKNYDIDDLKAWYQKWYAPNNATVVVVGDVDPNQVYSLAKQYFGSLKSEKITPPKSQKEITRTGSRQVVVKVSAKIPYLLLGWKVPVINTIEKQEDKWKAYALEVLSGVLDGGASARFSKDLVRGSQIAANVGVDYNLYARSTDQLVISGTPASGHTVEELEKAFLAQIEKLQKELVSNQELERIKNQVIAHQIYEEDSIFYQAMQLGTLVTVGLDWRLIDEYVDQVSAITPEQIQMVAKEFLIENNQIKGELVPVSNHSKEQNQEKPTTSNLKGGNHAS</sequence>
<dbReference type="PANTHER" id="PTHR43690:SF17">
    <property type="entry name" value="PROTEIN YHJJ"/>
    <property type="match status" value="1"/>
</dbReference>
<protein>
    <submittedName>
        <fullName evidence="13">Peptidase M16 domain protein</fullName>
    </submittedName>
</protein>
<dbReference type="InterPro" id="IPR007863">
    <property type="entry name" value="Peptidase_M16_C"/>
</dbReference>
<dbReference type="Pfam" id="PF00675">
    <property type="entry name" value="Peptidase_M16"/>
    <property type="match status" value="1"/>
</dbReference>
<name>A0A7G1QAR8_9GAMM</name>
<feature type="compositionally biased region" description="Polar residues" evidence="9">
    <location>
        <begin position="453"/>
        <end position="467"/>
    </location>
</feature>
<evidence type="ECO:0000256" key="3">
    <source>
        <dbReference type="ARBA" id="ARBA00022670"/>
    </source>
</evidence>
<dbReference type="AlphaFoldDB" id="A0A7G1QAR8"/>
<evidence type="ECO:0000256" key="2">
    <source>
        <dbReference type="ARBA" id="ARBA00007261"/>
    </source>
</evidence>
<feature type="domain" description="Peptidase M16 C-terminal" evidence="12">
    <location>
        <begin position="192"/>
        <end position="375"/>
    </location>
</feature>
<keyword evidence="14" id="KW-1185">Reference proteome</keyword>
<evidence type="ECO:0000256" key="6">
    <source>
        <dbReference type="ARBA" id="ARBA00022833"/>
    </source>
</evidence>
<dbReference type="KEGG" id="ntg:NSCAC_1323"/>
<evidence type="ECO:0000256" key="4">
    <source>
        <dbReference type="ARBA" id="ARBA00022723"/>
    </source>
</evidence>
<evidence type="ECO:0000256" key="1">
    <source>
        <dbReference type="ARBA" id="ARBA00001947"/>
    </source>
</evidence>
<dbReference type="RefSeq" id="WP_197744014.1">
    <property type="nucleotide sequence ID" value="NZ_LR778175.1"/>
</dbReference>
<reference evidence="13 14" key="1">
    <citation type="submission" date="2020-03" db="EMBL/GenBank/DDBJ databases">
        <authorList>
            <person name="Picone N."/>
        </authorList>
    </citation>
    <scope>NUCLEOTIDE SEQUENCE [LARGE SCALE GENOMIC DNA]</scope>
    <source>
        <strain evidence="13">NSCAC1</strain>
    </source>
</reference>
<dbReference type="InterPro" id="IPR050626">
    <property type="entry name" value="Peptidase_M16"/>
</dbReference>
<evidence type="ECO:0000259" key="12">
    <source>
        <dbReference type="Pfam" id="PF05193"/>
    </source>
</evidence>
<evidence type="ECO:0000256" key="5">
    <source>
        <dbReference type="ARBA" id="ARBA00022801"/>
    </source>
</evidence>
<evidence type="ECO:0000313" key="14">
    <source>
        <dbReference type="Proteomes" id="UP000516072"/>
    </source>
</evidence>
<dbReference type="GO" id="GO:0046872">
    <property type="term" value="F:metal ion binding"/>
    <property type="evidence" value="ECO:0007669"/>
    <property type="project" value="UniProtKB-KW"/>
</dbReference>
<feature type="signal peptide" evidence="10">
    <location>
        <begin position="1"/>
        <end position="22"/>
    </location>
</feature>
<dbReference type="GO" id="GO:0004222">
    <property type="term" value="F:metalloendopeptidase activity"/>
    <property type="evidence" value="ECO:0007669"/>
    <property type="project" value="InterPro"/>
</dbReference>
<accession>A0A7G1QAR8</accession>
<gene>
    <name evidence="13" type="ORF">NSCAC_1323</name>
</gene>
<evidence type="ECO:0000256" key="9">
    <source>
        <dbReference type="SAM" id="MobiDB-lite"/>
    </source>
</evidence>
<evidence type="ECO:0000313" key="13">
    <source>
        <dbReference type="EMBL" id="CAB1276741.1"/>
    </source>
</evidence>
<evidence type="ECO:0000256" key="7">
    <source>
        <dbReference type="ARBA" id="ARBA00023049"/>
    </source>
</evidence>
<dbReference type="InterPro" id="IPR011249">
    <property type="entry name" value="Metalloenz_LuxS/M16"/>
</dbReference>
<dbReference type="InterPro" id="IPR001431">
    <property type="entry name" value="Pept_M16_Zn_BS"/>
</dbReference>
<organism evidence="13 14">
    <name type="scientific">Candidatus Nitrosacidococcus tergens</name>
    <dbReference type="NCBI Taxonomy" id="553981"/>
    <lineage>
        <taxon>Bacteria</taxon>
        <taxon>Pseudomonadati</taxon>
        <taxon>Pseudomonadota</taxon>
        <taxon>Gammaproteobacteria</taxon>
        <taxon>Chromatiales</taxon>
        <taxon>Chromatiaceae</taxon>
        <taxon>Candidatus Nitrosacidococcus</taxon>
    </lineage>
</organism>
<dbReference type="SUPFAM" id="SSF63411">
    <property type="entry name" value="LuxS/MPP-like metallohydrolase"/>
    <property type="match status" value="2"/>
</dbReference>
<evidence type="ECO:0000256" key="10">
    <source>
        <dbReference type="SAM" id="SignalP"/>
    </source>
</evidence>
<keyword evidence="4" id="KW-0479">Metal-binding</keyword>
<dbReference type="Proteomes" id="UP000516072">
    <property type="component" value="Chromosome"/>
</dbReference>
<comment type="cofactor">
    <cofactor evidence="1">
        <name>Zn(2+)</name>
        <dbReference type="ChEBI" id="CHEBI:29105"/>
    </cofactor>
</comment>
<feature type="chain" id="PRO_5028843739" evidence="10">
    <location>
        <begin position="23"/>
        <end position="467"/>
    </location>
</feature>